<dbReference type="RefSeq" id="WP_071972914.1">
    <property type="nucleotide sequence ID" value="NZ_CP018076.1"/>
</dbReference>
<dbReference type="InterPro" id="IPR006076">
    <property type="entry name" value="FAD-dep_OxRdtase"/>
</dbReference>
<dbReference type="GO" id="GO:0016491">
    <property type="term" value="F:oxidoreductase activity"/>
    <property type="evidence" value="ECO:0007669"/>
    <property type="project" value="UniProtKB-KW"/>
</dbReference>
<reference evidence="7 8" key="1">
    <citation type="submission" date="2016-11" db="EMBL/GenBank/DDBJ databases">
        <title>Complete genome sequence of Sulfitobacter sp. AM1-D1, a toxic bacteria associated with marine dinoflagellate Alexandrium minutum in East China Sea.</title>
        <authorList>
            <person name="Yang Q."/>
            <person name="Zhang X."/>
            <person name="Tian X."/>
        </authorList>
    </citation>
    <scope>NUCLEOTIDE SEQUENCE [LARGE SCALE GENOMIC DNA]</scope>
    <source>
        <strain evidence="7 8">AM1-D1</strain>
    </source>
</reference>
<dbReference type="Gene3D" id="3.30.1360.120">
    <property type="entry name" value="Probable tRNA modification gtpase trme, domain 1"/>
    <property type="match status" value="1"/>
</dbReference>
<dbReference type="InterPro" id="IPR027266">
    <property type="entry name" value="TrmE/GcvT-like"/>
</dbReference>
<evidence type="ECO:0000259" key="3">
    <source>
        <dbReference type="Pfam" id="PF01266"/>
    </source>
</evidence>
<dbReference type="Gene3D" id="3.50.50.60">
    <property type="entry name" value="FAD/NAD(P)-binding domain"/>
    <property type="match status" value="1"/>
</dbReference>
<dbReference type="Proteomes" id="UP000181897">
    <property type="component" value="Chromosome"/>
</dbReference>
<dbReference type="SUPFAM" id="SSF54373">
    <property type="entry name" value="FAD-linked reductases, C-terminal domain"/>
    <property type="match status" value="1"/>
</dbReference>
<gene>
    <name evidence="7" type="ORF">BOO69_14970</name>
</gene>
<dbReference type="Pfam" id="PF16350">
    <property type="entry name" value="FAO_M"/>
    <property type="match status" value="1"/>
</dbReference>
<evidence type="ECO:0000256" key="1">
    <source>
        <dbReference type="ARBA" id="ARBA00008609"/>
    </source>
</evidence>
<dbReference type="Pfam" id="PF01266">
    <property type="entry name" value="DAO"/>
    <property type="match status" value="1"/>
</dbReference>
<evidence type="ECO:0000256" key="2">
    <source>
        <dbReference type="ARBA" id="ARBA00023002"/>
    </source>
</evidence>
<dbReference type="AlphaFoldDB" id="A0A1J0WJS8"/>
<dbReference type="InterPro" id="IPR032503">
    <property type="entry name" value="FAO_M"/>
</dbReference>
<dbReference type="SUPFAM" id="SSF103025">
    <property type="entry name" value="Folate-binding domain"/>
    <property type="match status" value="1"/>
</dbReference>
<evidence type="ECO:0000259" key="5">
    <source>
        <dbReference type="Pfam" id="PF08669"/>
    </source>
</evidence>
<dbReference type="GO" id="GO:0005737">
    <property type="term" value="C:cytoplasm"/>
    <property type="evidence" value="ECO:0007669"/>
    <property type="project" value="TreeGrafter"/>
</dbReference>
<evidence type="ECO:0000313" key="7">
    <source>
        <dbReference type="EMBL" id="APE44570.1"/>
    </source>
</evidence>
<name>A0A1J0WJS8_9RHOB</name>
<dbReference type="Gene3D" id="3.30.70.1400">
    <property type="entry name" value="Aminomethyltransferase beta-barrel domains"/>
    <property type="match status" value="1"/>
</dbReference>
<dbReference type="Gene3D" id="2.40.30.110">
    <property type="entry name" value="Aminomethyltransferase beta-barrel domains"/>
    <property type="match status" value="1"/>
</dbReference>
<dbReference type="Pfam" id="PF01571">
    <property type="entry name" value="GCV_T"/>
    <property type="match status" value="1"/>
</dbReference>
<dbReference type="InterPro" id="IPR036188">
    <property type="entry name" value="FAD/NAD-bd_sf"/>
</dbReference>
<dbReference type="PANTHER" id="PTHR13847:SF193">
    <property type="entry name" value="PYRUVATE DEHYDROGENASE PHOSPHATASE REGULATORY SUBUNIT, MITOCHONDRIAL"/>
    <property type="match status" value="1"/>
</dbReference>
<sequence length="804" mass="88313">MNSHYRVVVIGGGVVGASVLYHLAKFGWTDVCLLERSVLTAGSSWHAAGGFHALNADPNMAGLQAYTIDLLSEIQEESGQDIGLHMTGGLTLAGTPDRWEWLQSAYRTFQSIGIEDCRLVTPEEAGELNPIMSTDGILGGMWADREGYLDTTGTVHAYAKAARKRGAEVFEHTKVEALEQTADGWKVMTDKGTITCEHVVNAAGLWAKQVGRMAGIELPVSPLKHHYLISDTIPQLETLDFEVPMTVDLEGFTYLRQDQKGVLLGIYEIQHEHWAMDGAPWDYGMELFQEQTDRIENELTLGFERYPALQEVGVKTWVNGAFTFSPDGNPLVGPVRGKRGYWSACAVMAGFLQGGGVGKTLAEWMIHGEPDADAWAMDVARYGDFAQNKRFIKETTGQFYTRRFVMTYPNEQLPAGRPLKMAPAHADMTAAGCRWGASYGLEVPLYFAPTPDFEEKPSLKRSNAHGVVAEECRAVREAVGLLDISGFSRFEVTGDGARAWLDKMMASKLPAPGRARLAPMLSETGKLKGDLTVFNWGTQPDADGPWWIMGSYYLREWHMRWFADHMDEGVTLRDVSDATVGFALSGPRSREVLEKLTDGPVDLPFMGCGTFDVGLYRCKVGRLSVSGELGYEIHCNAVDHAGLRRALLKAGEGFGLREYGFNALLSLRLEKSFGIWSAEFTQGYTPGMTGMDRWIDWDKDFIGKQAALAERDRPSDRVLVTLELDDGDADASGYEPVWQGGTLVGFVTSGGFGHTVGKSLAMAMVNRDAAKTGTSLHVHVVGAERAARVIAPSPYDPQGKEMRK</sequence>
<dbReference type="InterPro" id="IPR006222">
    <property type="entry name" value="GCVT_N"/>
</dbReference>
<comment type="similarity">
    <text evidence="1">Belongs to the GcvT family.</text>
</comment>
<dbReference type="OrthoDB" id="7156675at2"/>
<dbReference type="STRING" id="1917485.BOO69_14970"/>
<keyword evidence="2" id="KW-0560">Oxidoreductase</keyword>
<feature type="domain" description="GCVT N-terminal" evidence="4">
    <location>
        <begin position="425"/>
        <end position="699"/>
    </location>
</feature>
<dbReference type="PANTHER" id="PTHR13847">
    <property type="entry name" value="SARCOSINE DEHYDROGENASE-RELATED"/>
    <property type="match status" value="1"/>
</dbReference>
<dbReference type="KEGG" id="suam:BOO69_14970"/>
<dbReference type="Pfam" id="PF08669">
    <property type="entry name" value="GCV_T_C"/>
    <property type="match status" value="1"/>
</dbReference>
<evidence type="ECO:0000259" key="6">
    <source>
        <dbReference type="Pfam" id="PF16350"/>
    </source>
</evidence>
<dbReference type="SUPFAM" id="SSF51905">
    <property type="entry name" value="FAD/NAD(P)-binding domain"/>
    <property type="match status" value="1"/>
</dbReference>
<dbReference type="SUPFAM" id="SSF101790">
    <property type="entry name" value="Aminomethyltransferase beta-barrel domain"/>
    <property type="match status" value="1"/>
</dbReference>
<protein>
    <submittedName>
        <fullName evidence="7">Glycine cleavage system protein T</fullName>
    </submittedName>
</protein>
<evidence type="ECO:0000259" key="4">
    <source>
        <dbReference type="Pfam" id="PF01571"/>
    </source>
</evidence>
<organism evidence="7 8">
    <name type="scientific">Sulfitobacter alexandrii</name>
    <dbReference type="NCBI Taxonomy" id="1917485"/>
    <lineage>
        <taxon>Bacteria</taxon>
        <taxon>Pseudomonadati</taxon>
        <taxon>Pseudomonadota</taxon>
        <taxon>Alphaproteobacteria</taxon>
        <taxon>Rhodobacterales</taxon>
        <taxon>Roseobacteraceae</taxon>
        <taxon>Sulfitobacter</taxon>
    </lineage>
</organism>
<feature type="domain" description="FAD dependent oxidoreductase" evidence="3">
    <location>
        <begin position="6"/>
        <end position="364"/>
    </location>
</feature>
<dbReference type="InterPro" id="IPR013977">
    <property type="entry name" value="GcvT_C"/>
</dbReference>
<evidence type="ECO:0000313" key="8">
    <source>
        <dbReference type="Proteomes" id="UP000181897"/>
    </source>
</evidence>
<dbReference type="EMBL" id="CP018076">
    <property type="protein sequence ID" value="APE44570.1"/>
    <property type="molecule type" value="Genomic_DNA"/>
</dbReference>
<dbReference type="Gene3D" id="3.30.9.10">
    <property type="entry name" value="D-Amino Acid Oxidase, subunit A, domain 2"/>
    <property type="match status" value="1"/>
</dbReference>
<accession>A0A1J0WJS8</accession>
<dbReference type="InterPro" id="IPR029043">
    <property type="entry name" value="GcvT/YgfZ_C"/>
</dbReference>
<feature type="domain" description="Aminomethyltransferase C-terminal" evidence="5">
    <location>
        <begin position="717"/>
        <end position="796"/>
    </location>
</feature>
<keyword evidence="8" id="KW-1185">Reference proteome</keyword>
<proteinExistence type="inferred from homology"/>
<feature type="domain" description="FAD dependent oxidoreductase central" evidence="6">
    <location>
        <begin position="367"/>
        <end position="421"/>
    </location>
</feature>